<accession>A0A0A8Z703</accession>
<name>A0A0A8Z703_ARUDO</name>
<evidence type="ECO:0000256" key="1">
    <source>
        <dbReference type="SAM" id="MobiDB-lite"/>
    </source>
</evidence>
<evidence type="ECO:0000313" key="2">
    <source>
        <dbReference type="EMBL" id="JAD35174.1"/>
    </source>
</evidence>
<proteinExistence type="predicted"/>
<feature type="region of interest" description="Disordered" evidence="1">
    <location>
        <begin position="1"/>
        <end position="46"/>
    </location>
</feature>
<reference evidence="2" key="1">
    <citation type="submission" date="2014-09" db="EMBL/GenBank/DDBJ databases">
        <authorList>
            <person name="Magalhaes I.L.F."/>
            <person name="Oliveira U."/>
            <person name="Santos F.R."/>
            <person name="Vidigal T.H.D.A."/>
            <person name="Brescovit A.D."/>
            <person name="Santos A.J."/>
        </authorList>
    </citation>
    <scope>NUCLEOTIDE SEQUENCE</scope>
    <source>
        <tissue evidence="2">Shoot tissue taken approximately 20 cm above the soil surface</tissue>
    </source>
</reference>
<protein>
    <submittedName>
        <fullName evidence="2">Acs7</fullName>
    </submittedName>
</protein>
<sequence length="82" mass="9357">MPRRSIHENSPALPRKHPMPTSQRPEVNRSCRAASRRALSARKRAMNSSSESIFARKYCVWDETSPKLDILRAQATTASLYE</sequence>
<reference evidence="2" key="2">
    <citation type="journal article" date="2015" name="Data Brief">
        <title>Shoot transcriptome of the giant reed, Arundo donax.</title>
        <authorList>
            <person name="Barrero R.A."/>
            <person name="Guerrero F.D."/>
            <person name="Moolhuijzen P."/>
            <person name="Goolsby J.A."/>
            <person name="Tidwell J."/>
            <person name="Bellgard S.E."/>
            <person name="Bellgard M.I."/>
        </authorList>
    </citation>
    <scope>NUCLEOTIDE SEQUENCE</scope>
    <source>
        <tissue evidence="2">Shoot tissue taken approximately 20 cm above the soil surface</tissue>
    </source>
</reference>
<organism evidence="2">
    <name type="scientific">Arundo donax</name>
    <name type="common">Giant reed</name>
    <name type="synonym">Donax arundinaceus</name>
    <dbReference type="NCBI Taxonomy" id="35708"/>
    <lineage>
        <taxon>Eukaryota</taxon>
        <taxon>Viridiplantae</taxon>
        <taxon>Streptophyta</taxon>
        <taxon>Embryophyta</taxon>
        <taxon>Tracheophyta</taxon>
        <taxon>Spermatophyta</taxon>
        <taxon>Magnoliopsida</taxon>
        <taxon>Liliopsida</taxon>
        <taxon>Poales</taxon>
        <taxon>Poaceae</taxon>
        <taxon>PACMAD clade</taxon>
        <taxon>Arundinoideae</taxon>
        <taxon>Arundineae</taxon>
        <taxon>Arundo</taxon>
    </lineage>
</organism>
<dbReference type="AlphaFoldDB" id="A0A0A8Z703"/>
<dbReference type="EMBL" id="GBRH01262721">
    <property type="protein sequence ID" value="JAD35174.1"/>
    <property type="molecule type" value="Transcribed_RNA"/>
</dbReference>